<dbReference type="SUPFAM" id="SSF49373">
    <property type="entry name" value="Invasin/intimin cell-adhesion fragments"/>
    <property type="match status" value="1"/>
</dbReference>
<dbReference type="Proteomes" id="UP001386178">
    <property type="component" value="Segment"/>
</dbReference>
<accession>A0ABZ2GUM5</accession>
<dbReference type="InterPro" id="IPR003343">
    <property type="entry name" value="Big_2"/>
</dbReference>
<proteinExistence type="predicted"/>
<keyword evidence="3" id="KW-1185">Reference proteome</keyword>
<name>A0ABZ2GUM5_9CAUD</name>
<reference evidence="2 3" key="1">
    <citation type="submission" date="2024-01" db="EMBL/GenBank/DDBJ databases">
        <title>Novel lytic viruses for Xanthomonas sp. and Stenotrophomonas maltophilia.</title>
        <authorList>
            <person name="Petrzik K."/>
            <person name="Brazdova S."/>
            <person name="Sovova L."/>
            <person name="Neoralova M."/>
        </authorList>
    </citation>
    <scope>NUCLEOTIDE SEQUENCE [LARGE SCALE GENOMIC DNA]</scope>
</reference>
<evidence type="ECO:0000259" key="1">
    <source>
        <dbReference type="SMART" id="SM00635"/>
    </source>
</evidence>
<dbReference type="SMART" id="SM00635">
    <property type="entry name" value="BID_2"/>
    <property type="match status" value="1"/>
</dbReference>
<protein>
    <recommendedName>
        <fullName evidence="1">BIG2 domain-containing protein</fullName>
    </recommendedName>
</protein>
<sequence>MIKSDFENYVPYLGRGNYLTRELLALVNHAELYPSTAAQLMALFDLDVPKVRGRLEAAAQRAPGAVVPVASVTTVPTGTIPMVPGQTQQLVATVLPSNATDKTVTYTTNDATIATVSETGLITAGSPSIMPASCMIFAQAGDQEGSVIVRVTSE</sequence>
<evidence type="ECO:0000313" key="3">
    <source>
        <dbReference type="Proteomes" id="UP001386178"/>
    </source>
</evidence>
<dbReference type="EMBL" id="PP079414">
    <property type="protein sequence ID" value="WWO60267.1"/>
    <property type="molecule type" value="Genomic_DNA"/>
</dbReference>
<dbReference type="Pfam" id="PF02368">
    <property type="entry name" value="Big_2"/>
    <property type="match status" value="1"/>
</dbReference>
<organism evidence="2 3">
    <name type="scientific">Xanthomonas phage SB3</name>
    <dbReference type="NCBI Taxonomy" id="3117472"/>
    <lineage>
        <taxon>Viruses</taxon>
        <taxon>Duplodnaviria</taxon>
        <taxon>Heunggongvirae</taxon>
        <taxon>Uroviricota</taxon>
        <taxon>Caudoviricetes</taxon>
        <taxon>Autographivirales</taxon>
        <taxon>Autonotataviridae</taxon>
        <taxon>Euvesivirus</taxon>
        <taxon>Euvesivirus SB3</taxon>
    </lineage>
</organism>
<dbReference type="Gene3D" id="2.60.40.1080">
    <property type="match status" value="1"/>
</dbReference>
<evidence type="ECO:0000313" key="2">
    <source>
        <dbReference type="EMBL" id="WWO60267.1"/>
    </source>
</evidence>
<feature type="domain" description="BIG2" evidence="1">
    <location>
        <begin position="68"/>
        <end position="150"/>
    </location>
</feature>
<dbReference type="InterPro" id="IPR008964">
    <property type="entry name" value="Invasin/intimin_cell_adhesion"/>
</dbReference>